<feature type="domain" description="UBC core" evidence="9">
    <location>
        <begin position="3"/>
        <end position="153"/>
    </location>
</feature>
<evidence type="ECO:0000256" key="2">
    <source>
        <dbReference type="ARBA" id="ARBA00022679"/>
    </source>
</evidence>
<dbReference type="SUPFAM" id="SSF54495">
    <property type="entry name" value="UBC-like"/>
    <property type="match status" value="1"/>
</dbReference>
<proteinExistence type="inferred from homology"/>
<keyword evidence="4 7" id="KW-0833">Ubl conjugation pathway</keyword>
<evidence type="ECO:0000256" key="4">
    <source>
        <dbReference type="ARBA" id="ARBA00022786"/>
    </source>
</evidence>
<accession>A0A0N4UED8</accession>
<dbReference type="Gene3D" id="1.10.8.10">
    <property type="entry name" value="DNA helicase RuvA subunit, C-terminal domain"/>
    <property type="match status" value="1"/>
</dbReference>
<keyword evidence="12" id="KW-1185">Reference proteome</keyword>
<keyword evidence="5 7" id="KW-0067">ATP-binding</keyword>
<dbReference type="PROSITE" id="PS50127">
    <property type="entry name" value="UBC_2"/>
    <property type="match status" value="1"/>
</dbReference>
<keyword evidence="3 7" id="KW-0547">Nucleotide-binding</keyword>
<dbReference type="Pfam" id="PF00179">
    <property type="entry name" value="UQ_con"/>
    <property type="match status" value="1"/>
</dbReference>
<evidence type="ECO:0000313" key="12">
    <source>
        <dbReference type="Proteomes" id="UP000274756"/>
    </source>
</evidence>
<dbReference type="EC" id="2.3.2.23" evidence="1"/>
<dbReference type="FunFam" id="3.10.110.10:FF:000037">
    <property type="entry name" value="ubiquitin-conjugating enzyme E2 27"/>
    <property type="match status" value="1"/>
</dbReference>
<dbReference type="GO" id="GO:0061631">
    <property type="term" value="F:ubiquitin conjugating enzyme activity"/>
    <property type="evidence" value="ECO:0007669"/>
    <property type="project" value="UniProtKB-EC"/>
</dbReference>
<comment type="similarity">
    <text evidence="7">Belongs to the ubiquitin-conjugating enzyme family.</text>
</comment>
<dbReference type="PROSITE" id="PS50030">
    <property type="entry name" value="UBA"/>
    <property type="match status" value="1"/>
</dbReference>
<dbReference type="GO" id="GO:0005524">
    <property type="term" value="F:ATP binding"/>
    <property type="evidence" value="ECO:0007669"/>
    <property type="project" value="UniProtKB-UniRule"/>
</dbReference>
<dbReference type="Gene3D" id="3.10.110.10">
    <property type="entry name" value="Ubiquitin Conjugating Enzyme"/>
    <property type="match status" value="1"/>
</dbReference>
<dbReference type="SMART" id="SM00165">
    <property type="entry name" value="UBA"/>
    <property type="match status" value="1"/>
</dbReference>
<dbReference type="WBParaSite" id="DME_0000573901-mRNA-1">
    <property type="protein sequence ID" value="DME_0000573901-mRNA-1"/>
    <property type="gene ID" value="DME_0000573901"/>
</dbReference>
<dbReference type="Proteomes" id="UP000274756">
    <property type="component" value="Unassembled WGS sequence"/>
</dbReference>
<reference evidence="10 12" key="2">
    <citation type="submission" date="2018-11" db="EMBL/GenBank/DDBJ databases">
        <authorList>
            <consortium name="Pathogen Informatics"/>
        </authorList>
    </citation>
    <scope>NUCLEOTIDE SEQUENCE [LARGE SCALE GENOMIC DNA]</scope>
</reference>
<dbReference type="SMART" id="SM00212">
    <property type="entry name" value="UBCc"/>
    <property type="match status" value="1"/>
</dbReference>
<dbReference type="InterPro" id="IPR015940">
    <property type="entry name" value="UBA"/>
</dbReference>
<sequence length="202" mass="23231">MNISFNRIQRECKELYTSNELSEIGIMIEVLDETLTNIRGEIRGPPDTPYEGGKYSIEMLIPPEYPFQPPKCKFITKIWHPNISSQTGSICLDILKTEWAASLTLRTVLLSIQSLLSLPEPLDPQDAVVAKQFLTCRQTFDRTAKFWAQRYARAKQNEPFDSEFVDKIERLRDMGFDEESVVRALSHNQWDVSNALKNICSL</sequence>
<evidence type="ECO:0000256" key="3">
    <source>
        <dbReference type="ARBA" id="ARBA00022741"/>
    </source>
</evidence>
<evidence type="ECO:0000256" key="1">
    <source>
        <dbReference type="ARBA" id="ARBA00012486"/>
    </source>
</evidence>
<evidence type="ECO:0000313" key="10">
    <source>
        <dbReference type="EMBL" id="VDN59359.1"/>
    </source>
</evidence>
<evidence type="ECO:0000256" key="5">
    <source>
        <dbReference type="ARBA" id="ARBA00022840"/>
    </source>
</evidence>
<evidence type="ECO:0000313" key="13">
    <source>
        <dbReference type="WBParaSite" id="DME_0000573901-mRNA-1"/>
    </source>
</evidence>
<name>A0A0N4UED8_DRAME</name>
<evidence type="ECO:0000256" key="6">
    <source>
        <dbReference type="PROSITE-ProRule" id="PRU10133"/>
    </source>
</evidence>
<dbReference type="InterPro" id="IPR009060">
    <property type="entry name" value="UBA-like_sf"/>
</dbReference>
<reference evidence="13" key="1">
    <citation type="submission" date="2017-02" db="UniProtKB">
        <authorList>
            <consortium name="WormBaseParasite"/>
        </authorList>
    </citation>
    <scope>IDENTIFICATION</scope>
</reference>
<protein>
    <recommendedName>
        <fullName evidence="1">E2 ubiquitin-conjugating enzyme</fullName>
        <ecNumber evidence="1">2.3.2.23</ecNumber>
    </recommendedName>
</protein>
<dbReference type="Proteomes" id="UP000038040">
    <property type="component" value="Unplaced"/>
</dbReference>
<dbReference type="AlphaFoldDB" id="A0A0N4UED8"/>
<organism evidence="11 13">
    <name type="scientific">Dracunculus medinensis</name>
    <name type="common">Guinea worm</name>
    <dbReference type="NCBI Taxonomy" id="318479"/>
    <lineage>
        <taxon>Eukaryota</taxon>
        <taxon>Metazoa</taxon>
        <taxon>Ecdysozoa</taxon>
        <taxon>Nematoda</taxon>
        <taxon>Chromadorea</taxon>
        <taxon>Rhabditida</taxon>
        <taxon>Spirurina</taxon>
        <taxon>Dracunculoidea</taxon>
        <taxon>Dracunculidae</taxon>
        <taxon>Dracunculus</taxon>
    </lineage>
</organism>
<evidence type="ECO:0000313" key="11">
    <source>
        <dbReference type="Proteomes" id="UP000038040"/>
    </source>
</evidence>
<dbReference type="OrthoDB" id="9993688at2759"/>
<feature type="active site" description="Glycyl thioester intermediate" evidence="6">
    <location>
        <position position="91"/>
    </location>
</feature>
<gene>
    <name evidence="10" type="ORF">DME_LOCUS9332</name>
</gene>
<keyword evidence="2" id="KW-0808">Transferase</keyword>
<dbReference type="STRING" id="318479.A0A0N4UED8"/>
<evidence type="ECO:0000259" key="8">
    <source>
        <dbReference type="PROSITE" id="PS50030"/>
    </source>
</evidence>
<dbReference type="InterPro" id="IPR000608">
    <property type="entry name" value="UBC"/>
</dbReference>
<feature type="domain" description="UBA" evidence="8">
    <location>
        <begin position="159"/>
        <end position="202"/>
    </location>
</feature>
<dbReference type="SUPFAM" id="SSF46934">
    <property type="entry name" value="UBA-like"/>
    <property type="match status" value="1"/>
</dbReference>
<dbReference type="Pfam" id="PF00627">
    <property type="entry name" value="UBA"/>
    <property type="match status" value="1"/>
</dbReference>
<evidence type="ECO:0000259" key="9">
    <source>
        <dbReference type="PROSITE" id="PS50127"/>
    </source>
</evidence>
<dbReference type="PROSITE" id="PS00183">
    <property type="entry name" value="UBC_1"/>
    <property type="match status" value="1"/>
</dbReference>
<dbReference type="InterPro" id="IPR016135">
    <property type="entry name" value="UBQ-conjugating_enzyme/RWD"/>
</dbReference>
<dbReference type="EMBL" id="UYYG01001180">
    <property type="protein sequence ID" value="VDN59359.1"/>
    <property type="molecule type" value="Genomic_DNA"/>
</dbReference>
<evidence type="ECO:0000256" key="7">
    <source>
        <dbReference type="RuleBase" id="RU362109"/>
    </source>
</evidence>
<dbReference type="PANTHER" id="PTHR24068">
    <property type="entry name" value="UBIQUITIN-CONJUGATING ENZYME E2"/>
    <property type="match status" value="1"/>
</dbReference>
<dbReference type="CDD" id="cd23800">
    <property type="entry name" value="UBCc_UBE2K"/>
    <property type="match status" value="1"/>
</dbReference>
<dbReference type="InterPro" id="IPR023313">
    <property type="entry name" value="UBQ-conjugating_AS"/>
</dbReference>